<feature type="region of interest" description="Disordered" evidence="1">
    <location>
        <begin position="52"/>
        <end position="78"/>
    </location>
</feature>
<evidence type="ECO:0000256" key="2">
    <source>
        <dbReference type="SAM" id="Phobius"/>
    </source>
</evidence>
<feature type="compositionally biased region" description="Polar residues" evidence="1">
    <location>
        <begin position="129"/>
        <end position="150"/>
    </location>
</feature>
<dbReference type="AlphaFoldDB" id="A0A914HK70"/>
<feature type="signal peptide" evidence="3">
    <location>
        <begin position="1"/>
        <end position="23"/>
    </location>
</feature>
<feature type="transmembrane region" description="Helical" evidence="2">
    <location>
        <begin position="194"/>
        <end position="215"/>
    </location>
</feature>
<dbReference type="Proteomes" id="UP000887572">
    <property type="component" value="Unplaced"/>
</dbReference>
<evidence type="ECO:0000256" key="3">
    <source>
        <dbReference type="SAM" id="SignalP"/>
    </source>
</evidence>
<accession>A0A914HK70</accession>
<keyword evidence="4" id="KW-1185">Reference proteome</keyword>
<name>A0A914HK70_GLORO</name>
<feature type="compositionally biased region" description="Low complexity" evidence="1">
    <location>
        <begin position="52"/>
        <end position="69"/>
    </location>
</feature>
<feature type="region of interest" description="Disordered" evidence="1">
    <location>
        <begin position="125"/>
        <end position="152"/>
    </location>
</feature>
<organism evidence="4 5">
    <name type="scientific">Globodera rostochiensis</name>
    <name type="common">Golden nematode worm</name>
    <name type="synonym">Heterodera rostochiensis</name>
    <dbReference type="NCBI Taxonomy" id="31243"/>
    <lineage>
        <taxon>Eukaryota</taxon>
        <taxon>Metazoa</taxon>
        <taxon>Ecdysozoa</taxon>
        <taxon>Nematoda</taxon>
        <taxon>Chromadorea</taxon>
        <taxon>Rhabditida</taxon>
        <taxon>Tylenchina</taxon>
        <taxon>Tylenchomorpha</taxon>
        <taxon>Tylenchoidea</taxon>
        <taxon>Heteroderidae</taxon>
        <taxon>Heteroderinae</taxon>
        <taxon>Globodera</taxon>
    </lineage>
</organism>
<proteinExistence type="predicted"/>
<evidence type="ECO:0000313" key="5">
    <source>
        <dbReference type="WBParaSite" id="Gr19_v10_g17626.t1"/>
    </source>
</evidence>
<dbReference type="WBParaSite" id="Gr19_v10_g17626.t1">
    <property type="protein sequence ID" value="Gr19_v10_g17626.t1"/>
    <property type="gene ID" value="Gr19_v10_g17626"/>
</dbReference>
<keyword evidence="2" id="KW-1133">Transmembrane helix</keyword>
<protein>
    <submittedName>
        <fullName evidence="5">Uncharacterized protein</fullName>
    </submittedName>
</protein>
<feature type="chain" id="PRO_5038114350" evidence="3">
    <location>
        <begin position="24"/>
        <end position="218"/>
    </location>
</feature>
<keyword evidence="3" id="KW-0732">Signal</keyword>
<sequence length="218" mass="22521">MIYYSLFEFPFLIISFVALMTEAQDFPPVQPVPAPPAAEPQNMVENATATATTATGFPPTPTGSTPGGPLNRMGNFLSGLVGGEQQQQETTTPGANASDHEALSNNDRVANASSTASANIGADAGGIATTVTPPLDNTTSNVFSSTTEMSPSIVEGPEVEVWNFAEGMDNMTTTTSSTSSTTTERPPVPASAAVALNAWAVNLVASAAFAGVVFFHRF</sequence>
<evidence type="ECO:0000256" key="1">
    <source>
        <dbReference type="SAM" id="MobiDB-lite"/>
    </source>
</evidence>
<keyword evidence="2" id="KW-0812">Transmembrane</keyword>
<evidence type="ECO:0000313" key="4">
    <source>
        <dbReference type="Proteomes" id="UP000887572"/>
    </source>
</evidence>
<reference evidence="5" key="1">
    <citation type="submission" date="2022-11" db="UniProtKB">
        <authorList>
            <consortium name="WormBaseParasite"/>
        </authorList>
    </citation>
    <scope>IDENTIFICATION</scope>
</reference>
<keyword evidence="2" id="KW-0472">Membrane</keyword>